<accession>A0AA36NFT5</accession>
<sequence>MLHRLVQRVRWNYAKPPANESNDAKSLKSCVRKVQGPSHYEELQRRRLLQKQTGIAEDQATPPTLLVKELPEPTEAWVEATPVSPRPGGVAMIFRRRTMKLRQWLGGALRPSLGPALVEGFEDPSSEPPDKLDSETRNHFLAAFLTGDLEVLDHCLQACASQHGQRAFVAMAKEGEITLAQWLRVFRATAIKKTLQELGDCYEEESLQRAFLLLQRLTALPRQQIGEDRPERSRAERPGGKRSMPVVIFTDFEEARHQVFWSEALAQRLVRGTAAEALGRESVRRALPETLAKALDGLSPALRLSRAAARHCQRGLFQQAGQELRLLWALSALEPLELASSLGAARHLGYVIRCAARAILAEGADPAAPCAVDEEETLLLALKLAQELHRQRHHMKEPPASDSALFGALEPRSLVLALAVLGPLLDRELVTRGEQLCGPELWQRIASQLLGAWQLLEDLPGAELRPLMADLARLAGLAPPWVHAGQAPLALRVAAAASGSHQAKLSQHLVRPARVPPEGLEALLSPAPKMSAAASRRAKPLKAAPGTEQARDALEKVIASLDDAEEAGAKGFARCAVLHGVPFLAERLAKDFPGCLDVAKRLLAQLRAPMQEVCREKPEAEGSQLGRRRQVCGSAVLEAELREVRRSWNGEMEVQWFEFLRLADSEDAERSDLDSEMEL</sequence>
<reference evidence="1" key="1">
    <citation type="submission" date="2023-08" db="EMBL/GenBank/DDBJ databases">
        <authorList>
            <person name="Chen Y."/>
            <person name="Shah S."/>
            <person name="Dougan E. K."/>
            <person name="Thang M."/>
            <person name="Chan C."/>
        </authorList>
    </citation>
    <scope>NUCLEOTIDE SEQUENCE</scope>
</reference>
<keyword evidence="2" id="KW-1185">Reference proteome</keyword>
<protein>
    <submittedName>
        <fullName evidence="1">Uncharacterized protein</fullName>
    </submittedName>
</protein>
<comment type="caution">
    <text evidence="1">The sequence shown here is derived from an EMBL/GenBank/DDBJ whole genome shotgun (WGS) entry which is preliminary data.</text>
</comment>
<evidence type="ECO:0000313" key="2">
    <source>
        <dbReference type="Proteomes" id="UP001178507"/>
    </source>
</evidence>
<name>A0AA36NFT5_9DINO</name>
<organism evidence="1 2">
    <name type="scientific">Effrenium voratum</name>
    <dbReference type="NCBI Taxonomy" id="2562239"/>
    <lineage>
        <taxon>Eukaryota</taxon>
        <taxon>Sar</taxon>
        <taxon>Alveolata</taxon>
        <taxon>Dinophyceae</taxon>
        <taxon>Suessiales</taxon>
        <taxon>Symbiodiniaceae</taxon>
        <taxon>Effrenium</taxon>
    </lineage>
</organism>
<dbReference type="AlphaFoldDB" id="A0AA36NFT5"/>
<gene>
    <name evidence="1" type="ORF">EVOR1521_LOCUS24773</name>
</gene>
<evidence type="ECO:0000313" key="1">
    <source>
        <dbReference type="EMBL" id="CAJ1401676.1"/>
    </source>
</evidence>
<proteinExistence type="predicted"/>
<dbReference type="Proteomes" id="UP001178507">
    <property type="component" value="Unassembled WGS sequence"/>
</dbReference>
<dbReference type="EMBL" id="CAUJNA010003426">
    <property type="protein sequence ID" value="CAJ1401676.1"/>
    <property type="molecule type" value="Genomic_DNA"/>
</dbReference>